<protein>
    <recommendedName>
        <fullName evidence="4">Secretion system C-terminal sorting domain-containing protein</fullName>
    </recommendedName>
</protein>
<reference evidence="3" key="1">
    <citation type="submission" date="2018-06" db="EMBL/GenBank/DDBJ databases">
        <authorList>
            <person name="Zhirakovskaya E."/>
        </authorList>
    </citation>
    <scope>NUCLEOTIDE SEQUENCE</scope>
</reference>
<evidence type="ECO:0000259" key="2">
    <source>
        <dbReference type="Pfam" id="PF18962"/>
    </source>
</evidence>
<evidence type="ECO:0000259" key="1">
    <source>
        <dbReference type="Pfam" id="PF00754"/>
    </source>
</evidence>
<gene>
    <name evidence="3" type="ORF">MNBD_BACTEROID02-1395</name>
</gene>
<dbReference type="EMBL" id="UOEB01000249">
    <property type="protein sequence ID" value="VAV85850.1"/>
    <property type="molecule type" value="Genomic_DNA"/>
</dbReference>
<proteinExistence type="predicted"/>
<feature type="domain" description="Secretion system C-terminal sorting" evidence="2">
    <location>
        <begin position="179"/>
        <end position="251"/>
    </location>
</feature>
<dbReference type="AlphaFoldDB" id="A0A3B0QWQ6"/>
<dbReference type="InterPro" id="IPR026444">
    <property type="entry name" value="Secre_tail"/>
</dbReference>
<dbReference type="InterPro" id="IPR000421">
    <property type="entry name" value="FA58C"/>
</dbReference>
<dbReference type="InterPro" id="IPR008979">
    <property type="entry name" value="Galactose-bd-like_sf"/>
</dbReference>
<dbReference type="Gene3D" id="2.60.120.260">
    <property type="entry name" value="Galactose-binding domain-like"/>
    <property type="match status" value="1"/>
</dbReference>
<dbReference type="SUPFAM" id="SSF49785">
    <property type="entry name" value="Galactose-binding domain-like"/>
    <property type="match status" value="1"/>
</dbReference>
<feature type="domain" description="F5/8 type C" evidence="1">
    <location>
        <begin position="40"/>
        <end position="149"/>
    </location>
</feature>
<sequence>MKKTLFYFTLFYGMVLSAQTPIFNSGMTITGEGSISSPVSEGVDKIIDGNTNTKFLDFNFSDGMGFTVNLGGASSTATSIEITTSNDVPNRDAQNYEVLGSNDGTSFTSIVSGTIPCVATRFFARTFTFANTVSYGYYRIIFTTQCGSDNSLQFAEVQLFENALGITENKLLEQNINVLPNPNKGSFYLKYNGNSKLNQAILIDVTGKKIQSIDLKQFNNQQKFEISNIVSGIYFLNIITPKAVVTKKIIIQ</sequence>
<evidence type="ECO:0000313" key="3">
    <source>
        <dbReference type="EMBL" id="VAV85850.1"/>
    </source>
</evidence>
<dbReference type="Pfam" id="PF18962">
    <property type="entry name" value="Por_Secre_tail"/>
    <property type="match status" value="1"/>
</dbReference>
<dbReference type="NCBIfam" id="TIGR04183">
    <property type="entry name" value="Por_Secre_tail"/>
    <property type="match status" value="1"/>
</dbReference>
<evidence type="ECO:0008006" key="4">
    <source>
        <dbReference type="Google" id="ProtNLM"/>
    </source>
</evidence>
<organism evidence="3">
    <name type="scientific">hydrothermal vent metagenome</name>
    <dbReference type="NCBI Taxonomy" id="652676"/>
    <lineage>
        <taxon>unclassified sequences</taxon>
        <taxon>metagenomes</taxon>
        <taxon>ecological metagenomes</taxon>
    </lineage>
</organism>
<name>A0A3B0QWQ6_9ZZZZ</name>
<dbReference type="Pfam" id="PF00754">
    <property type="entry name" value="F5_F8_type_C"/>
    <property type="match status" value="1"/>
</dbReference>
<accession>A0A3B0QWQ6</accession>